<keyword evidence="2" id="KW-0862">Zinc</keyword>
<dbReference type="PANTHER" id="PTHR42742">
    <property type="entry name" value="TRANSCRIPTIONAL REPRESSOR MPRA"/>
    <property type="match status" value="1"/>
</dbReference>
<organism evidence="3 4">
    <name type="scientific">Streptococcus pneumoniae</name>
    <dbReference type="NCBI Taxonomy" id="1313"/>
    <lineage>
        <taxon>Bacteria</taxon>
        <taxon>Bacillati</taxon>
        <taxon>Bacillota</taxon>
        <taxon>Bacilli</taxon>
        <taxon>Lactobacillales</taxon>
        <taxon>Streptococcaceae</taxon>
        <taxon>Streptococcus</taxon>
    </lineage>
</organism>
<evidence type="ECO:0000256" key="2">
    <source>
        <dbReference type="ARBA" id="ARBA00022833"/>
    </source>
</evidence>
<feature type="non-terminal residue" evidence="3">
    <location>
        <position position="82"/>
    </location>
</feature>
<keyword evidence="1" id="KW-0479">Metal-binding</keyword>
<evidence type="ECO:0000313" key="4">
    <source>
        <dbReference type="Proteomes" id="UP000469505"/>
    </source>
</evidence>
<dbReference type="InterPro" id="IPR011051">
    <property type="entry name" value="RmlC_Cupin_sf"/>
</dbReference>
<proteinExistence type="predicted"/>
<dbReference type="GO" id="GO:0016853">
    <property type="term" value="F:isomerase activity"/>
    <property type="evidence" value="ECO:0007669"/>
    <property type="project" value="UniProtKB-KW"/>
</dbReference>
<accession>A0A6I3U6K3</accession>
<gene>
    <name evidence="3" type="ORF">GM543_14970</name>
</gene>
<dbReference type="CDD" id="cd07010">
    <property type="entry name" value="cupin_PMI_type_I_N_bac"/>
    <property type="match status" value="1"/>
</dbReference>
<sequence length="82" mass="9442">IYGHNAKSKEELRQQIEDKNWDDLLTKVPVKAGDFFYVPSGTMHAIGAGILILETQQSSDTTYRVYDFDRKDDKGNLRELHL</sequence>
<dbReference type="InterPro" id="IPR051804">
    <property type="entry name" value="Carb_Metab_Reg_Kinase/Isom"/>
</dbReference>
<dbReference type="Proteomes" id="UP000469505">
    <property type="component" value="Unassembled WGS sequence"/>
</dbReference>
<dbReference type="PANTHER" id="PTHR42742:SF3">
    <property type="entry name" value="FRUCTOKINASE"/>
    <property type="match status" value="1"/>
</dbReference>
<evidence type="ECO:0000313" key="3">
    <source>
        <dbReference type="EMBL" id="MTV88751.1"/>
    </source>
</evidence>
<protein>
    <submittedName>
        <fullName evidence="3">Mannose-6-phosphate isomerase</fullName>
    </submittedName>
</protein>
<name>A0A6I3U6K3_STREE</name>
<dbReference type="GO" id="GO:0046872">
    <property type="term" value="F:metal ion binding"/>
    <property type="evidence" value="ECO:0007669"/>
    <property type="project" value="UniProtKB-KW"/>
</dbReference>
<dbReference type="InterPro" id="IPR014710">
    <property type="entry name" value="RmlC-like_jellyroll"/>
</dbReference>
<dbReference type="EMBL" id="WNHX01001119">
    <property type="protein sequence ID" value="MTV88751.1"/>
    <property type="molecule type" value="Genomic_DNA"/>
</dbReference>
<feature type="non-terminal residue" evidence="3">
    <location>
        <position position="1"/>
    </location>
</feature>
<dbReference type="Gene3D" id="2.60.120.10">
    <property type="entry name" value="Jelly Rolls"/>
    <property type="match status" value="1"/>
</dbReference>
<reference evidence="3 4" key="1">
    <citation type="submission" date="2019-11" db="EMBL/GenBank/DDBJ databases">
        <title>Growth characteristics of pneumococcus vary with the chemical composition of the capsule and with environmental conditions.</title>
        <authorList>
            <person name="Tothpal A."/>
            <person name="Desobry K."/>
            <person name="Joshi S."/>
            <person name="Wyllie A.L."/>
            <person name="Weinberger D.M."/>
        </authorList>
    </citation>
    <scope>NUCLEOTIDE SEQUENCE [LARGE SCALE GENOMIC DNA]</scope>
    <source>
        <strain evidence="4">pnumococcus35B</strain>
    </source>
</reference>
<evidence type="ECO:0000256" key="1">
    <source>
        <dbReference type="ARBA" id="ARBA00022723"/>
    </source>
</evidence>
<keyword evidence="3" id="KW-0413">Isomerase</keyword>
<dbReference type="SUPFAM" id="SSF51182">
    <property type="entry name" value="RmlC-like cupins"/>
    <property type="match status" value="1"/>
</dbReference>
<comment type="caution">
    <text evidence="3">The sequence shown here is derived from an EMBL/GenBank/DDBJ whole genome shotgun (WGS) entry which is preliminary data.</text>
</comment>
<dbReference type="AlphaFoldDB" id="A0A6I3U6K3"/>